<dbReference type="InterPro" id="IPR037079">
    <property type="entry name" value="AF2212/PG0164-like_sf"/>
</dbReference>
<dbReference type="Gene3D" id="2.40.30.100">
    <property type="entry name" value="AF2212/PG0164-like"/>
    <property type="match status" value="1"/>
</dbReference>
<dbReference type="Pfam" id="PF13376">
    <property type="entry name" value="OmdA"/>
    <property type="match status" value="1"/>
</dbReference>
<dbReference type="OrthoDB" id="2604865at2"/>
<evidence type="ECO:0000313" key="2">
    <source>
        <dbReference type="Proteomes" id="UP000276128"/>
    </source>
</evidence>
<dbReference type="AlphaFoldDB" id="A0A430JF25"/>
<accession>A0A430JF25</accession>
<dbReference type="Pfam" id="PF08922">
    <property type="entry name" value="DUF1905"/>
    <property type="match status" value="1"/>
</dbReference>
<keyword evidence="2" id="KW-1185">Reference proteome</keyword>
<dbReference type="RefSeq" id="WP_126141319.1">
    <property type="nucleotide sequence ID" value="NZ_RXHU01000028.1"/>
</dbReference>
<evidence type="ECO:0000313" key="1">
    <source>
        <dbReference type="EMBL" id="RTE09628.1"/>
    </source>
</evidence>
<dbReference type="EMBL" id="RXHU01000028">
    <property type="protein sequence ID" value="RTE09628.1"/>
    <property type="molecule type" value="Genomic_DNA"/>
</dbReference>
<dbReference type="SUPFAM" id="SSF141694">
    <property type="entry name" value="AF2212/PG0164-like"/>
    <property type="match status" value="1"/>
</dbReference>
<comment type="caution">
    <text evidence="1">The sequence shown here is derived from an EMBL/GenBank/DDBJ whole genome shotgun (WGS) entry which is preliminary data.</text>
</comment>
<protein>
    <submittedName>
        <fullName evidence="1">DUF1905 domain-containing protein</fullName>
    </submittedName>
</protein>
<name>A0A430JF25_9BACL</name>
<reference evidence="1 2" key="1">
    <citation type="submission" date="2018-12" db="EMBL/GenBank/DDBJ databases">
        <title>Bacillus ochoae sp. nov., Paenibacillus whitsoniae sp. nov., Paenibacillus spiritus sp. nov. Isolated from the Mars Exploration Rover during spacecraft assembly.</title>
        <authorList>
            <person name="Seuylemezian A."/>
            <person name="Vaishampayan P."/>
        </authorList>
    </citation>
    <scope>NUCLEOTIDE SEQUENCE [LARGE SCALE GENOMIC DNA]</scope>
    <source>
        <strain evidence="1 2">MER 54</strain>
    </source>
</reference>
<organism evidence="1 2">
    <name type="scientific">Paenibacillus whitsoniae</name>
    <dbReference type="NCBI Taxonomy" id="2496558"/>
    <lineage>
        <taxon>Bacteria</taxon>
        <taxon>Bacillati</taxon>
        <taxon>Bacillota</taxon>
        <taxon>Bacilli</taxon>
        <taxon>Bacillales</taxon>
        <taxon>Paenibacillaceae</taxon>
        <taxon>Paenibacillus</taxon>
    </lineage>
</organism>
<dbReference type="Proteomes" id="UP000276128">
    <property type="component" value="Unassembled WGS sequence"/>
</dbReference>
<gene>
    <name evidence="1" type="ORF">EJQ19_11260</name>
</gene>
<dbReference type="InterPro" id="IPR015018">
    <property type="entry name" value="DUF1905"/>
</dbReference>
<sequence>MSVTFHTTVKQAENKKATGIAIPEDAMQTLGAGKKPAVTATLNGYAYRTTVAVMGGEYLIPLSEAHRKAAGLQAGDPVAVTLELDTAPRTVEVPADLLAALAAQAGATERFEALYPSKRKECVRQVEDAKTEATRLKRIAAVLAQVSE</sequence>
<proteinExistence type="predicted"/>